<dbReference type="GO" id="GO:0008083">
    <property type="term" value="F:growth factor activity"/>
    <property type="evidence" value="ECO:0007669"/>
    <property type="project" value="UniProtKB-UniRule"/>
</dbReference>
<dbReference type="InterPro" id="IPR009438">
    <property type="entry name" value="Phytosulfokine"/>
</dbReference>
<keyword evidence="5 9" id="KW-0765">Sulfation</keyword>
<dbReference type="STRING" id="180498.A0A067KRB8"/>
<feature type="chain" id="PRO_5031603664" description="Phytosulfokine" evidence="9">
    <location>
        <begin position="26"/>
        <end position="94"/>
    </location>
</feature>
<evidence type="ECO:0000313" key="10">
    <source>
        <dbReference type="EMBL" id="KDP34374.1"/>
    </source>
</evidence>
<evidence type="ECO:0000256" key="7">
    <source>
        <dbReference type="ARBA" id="ARBA00022782"/>
    </source>
</evidence>
<dbReference type="Proteomes" id="UP000027138">
    <property type="component" value="Unassembled WGS sequence"/>
</dbReference>
<comment type="PTM">
    <text evidence="9">PSK-alpha is produced by endopeptidase digestion. PSK-beta is produced from PSK-alpha by exopeptidase digestion.</text>
</comment>
<dbReference type="GO" id="GO:0008283">
    <property type="term" value="P:cell population proliferation"/>
    <property type="evidence" value="ECO:0007669"/>
    <property type="project" value="UniProtKB-UniRule"/>
</dbReference>
<keyword evidence="4 9" id="KW-0964">Secreted</keyword>
<keyword evidence="6 9" id="KW-0732">Signal</keyword>
<evidence type="ECO:0000256" key="6">
    <source>
        <dbReference type="ARBA" id="ARBA00022729"/>
    </source>
</evidence>
<keyword evidence="11" id="KW-1185">Reference proteome</keyword>
<name>A0A067KRB8_JATCU</name>
<evidence type="ECO:0000256" key="9">
    <source>
        <dbReference type="RuleBase" id="RU368031"/>
    </source>
</evidence>
<dbReference type="OrthoDB" id="844663at2759"/>
<evidence type="ECO:0000313" key="11">
    <source>
        <dbReference type="Proteomes" id="UP000027138"/>
    </source>
</evidence>
<dbReference type="AlphaFoldDB" id="A0A067KRB8"/>
<keyword evidence="8 9" id="KW-0339">Growth factor</keyword>
<comment type="subcellular location">
    <subcellularLocation>
        <location evidence="1 9">Secreted</location>
    </subcellularLocation>
</comment>
<dbReference type="PANTHER" id="PTHR33285">
    <property type="entry name" value="PHYTOSULFOKINES 3"/>
    <property type="match status" value="1"/>
</dbReference>
<comment type="PTM">
    <text evidence="9">Sulfation is important for activity and for the binding to a putative membrane receptor.</text>
</comment>
<feature type="signal peptide" evidence="9">
    <location>
        <begin position="1"/>
        <end position="25"/>
    </location>
</feature>
<comment type="similarity">
    <text evidence="2 9">Belongs to the phytosulfokine family.</text>
</comment>
<organism evidence="10 11">
    <name type="scientific">Jatropha curcas</name>
    <name type="common">Barbados nut</name>
    <dbReference type="NCBI Taxonomy" id="180498"/>
    <lineage>
        <taxon>Eukaryota</taxon>
        <taxon>Viridiplantae</taxon>
        <taxon>Streptophyta</taxon>
        <taxon>Embryophyta</taxon>
        <taxon>Tracheophyta</taxon>
        <taxon>Spermatophyta</taxon>
        <taxon>Magnoliopsida</taxon>
        <taxon>eudicotyledons</taxon>
        <taxon>Gunneridae</taxon>
        <taxon>Pentapetalae</taxon>
        <taxon>rosids</taxon>
        <taxon>fabids</taxon>
        <taxon>Malpighiales</taxon>
        <taxon>Euphorbiaceae</taxon>
        <taxon>Crotonoideae</taxon>
        <taxon>Jatropheae</taxon>
        <taxon>Jatropha</taxon>
    </lineage>
</organism>
<protein>
    <recommendedName>
        <fullName evidence="9">Phytosulfokine</fullName>
    </recommendedName>
    <component>
        <recommendedName>
            <fullName evidence="9">Phytosulfokine-alpha</fullName>
            <shortName evidence="9">PSK-alpha</shortName>
            <shortName evidence="9">Phytosulfokine-a</shortName>
        </recommendedName>
    </component>
    <component>
        <recommendedName>
            <fullName evidence="9">Phytosulfokine-beta</fullName>
            <shortName evidence="9">PSK-beta</shortName>
            <shortName evidence="9">Phytosulfokine-b</shortName>
        </recommendedName>
    </component>
</protein>
<reference evidence="10 11" key="1">
    <citation type="journal article" date="2014" name="PLoS ONE">
        <title>Global Analysis of Gene Expression Profiles in Physic Nut (Jatropha curcas L.) Seedlings Exposed to Salt Stress.</title>
        <authorList>
            <person name="Zhang L."/>
            <person name="Zhang C."/>
            <person name="Wu P."/>
            <person name="Chen Y."/>
            <person name="Li M."/>
            <person name="Jiang H."/>
            <person name="Wu G."/>
        </authorList>
    </citation>
    <scope>NUCLEOTIDE SEQUENCE [LARGE SCALE GENOMIC DNA]</scope>
    <source>
        <strain evidence="11">cv. GZQX0401</strain>
        <tissue evidence="10">Young leaves</tissue>
    </source>
</reference>
<dbReference type="PANTHER" id="PTHR33285:SF22">
    <property type="entry name" value="PHYTOSULFOKINES 6-RELATED"/>
    <property type="match status" value="1"/>
</dbReference>
<dbReference type="GO" id="GO:0005576">
    <property type="term" value="C:extracellular region"/>
    <property type="evidence" value="ECO:0007669"/>
    <property type="project" value="UniProtKB-SubCell"/>
</dbReference>
<evidence type="ECO:0000256" key="8">
    <source>
        <dbReference type="ARBA" id="ARBA00023030"/>
    </source>
</evidence>
<gene>
    <name evidence="10" type="ORF">JCGZ_11257</name>
</gene>
<keyword evidence="3 9" id="KW-0217">Developmental protein</keyword>
<dbReference type="EMBL" id="KK914534">
    <property type="protein sequence ID" value="KDP34374.1"/>
    <property type="molecule type" value="Genomic_DNA"/>
</dbReference>
<proteinExistence type="inferred from homology"/>
<sequence>MKLSLYHSVLLLFLLFLLYSSKLSARPITSKQGQEEVNLSGITSEDSLVQIEGSELINLIGSEFCETGDEECFSRRILSEAHLDYIYTQHHNKP</sequence>
<dbReference type="GO" id="GO:0030154">
    <property type="term" value="P:cell differentiation"/>
    <property type="evidence" value="ECO:0007669"/>
    <property type="project" value="UniProtKB-UniRule"/>
</dbReference>
<comment type="function">
    <text evidence="9">Promotes plant cell differentiation, organogenesis and somatic embryogenesis as well as cell proliferation.</text>
</comment>
<keyword evidence="7 9" id="KW-0221">Differentiation</keyword>
<dbReference type="Pfam" id="PF06404">
    <property type="entry name" value="PSK"/>
    <property type="match status" value="1"/>
</dbReference>
<evidence type="ECO:0000256" key="3">
    <source>
        <dbReference type="ARBA" id="ARBA00022473"/>
    </source>
</evidence>
<evidence type="ECO:0000256" key="2">
    <source>
        <dbReference type="ARBA" id="ARBA00010781"/>
    </source>
</evidence>
<evidence type="ECO:0000256" key="4">
    <source>
        <dbReference type="ARBA" id="ARBA00022525"/>
    </source>
</evidence>
<evidence type="ECO:0000256" key="1">
    <source>
        <dbReference type="ARBA" id="ARBA00004613"/>
    </source>
</evidence>
<evidence type="ECO:0000256" key="5">
    <source>
        <dbReference type="ARBA" id="ARBA00022641"/>
    </source>
</evidence>
<accession>A0A067KRB8</accession>